<dbReference type="InterPro" id="IPR006901">
    <property type="entry name" value="TrmK"/>
</dbReference>
<sequence>MDHKQLSKRLERVGEFVPKNAILADIGSDHAYLPANLILNKQIQTAIAGEVVEGPYQSAKHLVAELNLTKQISVRKGDGLEVINSSDNVTAISICGMGGTLIRDILNRGYLQRRLSGKEVLILQANIGEQTLRMWLVDHNYIIENEEIIYENEKTYEIIVAIKSDKNIPLTEEEIMFGPILLKNRTVIFKEKWESELKQDKNILKQLKKSTKDVSQKIADINKKIEMVEEVLK</sequence>
<protein>
    <submittedName>
        <fullName evidence="2">Putative tRNA-m1A22 methylase</fullName>
    </submittedName>
</protein>
<dbReference type="PANTHER" id="PTHR38451:SF1">
    <property type="entry name" value="TRNA (ADENINE(22)-N(1))-METHYLTRANSFERASE"/>
    <property type="match status" value="1"/>
</dbReference>
<evidence type="ECO:0000313" key="3">
    <source>
        <dbReference type="Proteomes" id="UP000195918"/>
    </source>
</evidence>
<evidence type="ECO:0000256" key="1">
    <source>
        <dbReference type="SAM" id="Coils"/>
    </source>
</evidence>
<accession>A0A1X6WNB4</accession>
<dbReference type="Pfam" id="PF04816">
    <property type="entry name" value="TrmK"/>
    <property type="match status" value="1"/>
</dbReference>
<dbReference type="RefSeq" id="WP_086951385.1">
    <property type="nucleotide sequence ID" value="NZ_FWFD01000009.1"/>
</dbReference>
<dbReference type="PIRSF" id="PIRSF018637">
    <property type="entry name" value="TrmK"/>
    <property type="match status" value="1"/>
</dbReference>
<dbReference type="Gene3D" id="1.10.287.1890">
    <property type="match status" value="1"/>
</dbReference>
<dbReference type="GO" id="GO:0032259">
    <property type="term" value="P:methylation"/>
    <property type="evidence" value="ECO:0007669"/>
    <property type="project" value="UniProtKB-KW"/>
</dbReference>
<reference evidence="3" key="1">
    <citation type="submission" date="2017-02" db="EMBL/GenBank/DDBJ databases">
        <authorList>
            <person name="Dridi B."/>
        </authorList>
    </citation>
    <scope>NUCLEOTIDE SEQUENCE [LARGE SCALE GENOMIC DNA]</scope>
    <source>
        <strain evidence="3">bH819</strain>
    </source>
</reference>
<proteinExistence type="predicted"/>
<dbReference type="AlphaFoldDB" id="A0A1X6WNB4"/>
<keyword evidence="2" id="KW-0489">Methyltransferase</keyword>
<organism evidence="2 3">
    <name type="scientific">Vagococcus fluvialis bH819</name>
    <dbReference type="NCBI Taxonomy" id="1255619"/>
    <lineage>
        <taxon>Bacteria</taxon>
        <taxon>Bacillati</taxon>
        <taxon>Bacillota</taxon>
        <taxon>Bacilli</taxon>
        <taxon>Lactobacillales</taxon>
        <taxon>Enterococcaceae</taxon>
        <taxon>Vagococcus</taxon>
    </lineage>
</organism>
<feature type="coiled-coil region" evidence="1">
    <location>
        <begin position="190"/>
        <end position="224"/>
    </location>
</feature>
<dbReference type="Proteomes" id="UP000195918">
    <property type="component" value="Unassembled WGS sequence"/>
</dbReference>
<dbReference type="OrthoDB" id="5881184at2"/>
<dbReference type="GO" id="GO:0160105">
    <property type="term" value="F:tRNA (adenine(22)-N1)-methyltransferase activity"/>
    <property type="evidence" value="ECO:0007669"/>
    <property type="project" value="InterPro"/>
</dbReference>
<dbReference type="Gene3D" id="3.40.50.150">
    <property type="entry name" value="Vaccinia Virus protein VP39"/>
    <property type="match status" value="1"/>
</dbReference>
<keyword evidence="1" id="KW-0175">Coiled coil</keyword>
<dbReference type="EMBL" id="FWFD01000009">
    <property type="protein sequence ID" value="SLM85748.1"/>
    <property type="molecule type" value="Genomic_DNA"/>
</dbReference>
<keyword evidence="2" id="KW-0808">Transferase</keyword>
<keyword evidence="3" id="KW-1185">Reference proteome</keyword>
<dbReference type="InterPro" id="IPR029063">
    <property type="entry name" value="SAM-dependent_MTases_sf"/>
</dbReference>
<gene>
    <name evidence="2" type="ORF">FM121_06585</name>
</gene>
<name>A0A1X6WNB4_9ENTE</name>
<dbReference type="PANTHER" id="PTHR38451">
    <property type="entry name" value="TRNA (ADENINE(22)-N(1))-METHYLTRANSFERASE"/>
    <property type="match status" value="1"/>
</dbReference>
<evidence type="ECO:0000313" key="2">
    <source>
        <dbReference type="EMBL" id="SLM85748.1"/>
    </source>
</evidence>